<protein>
    <submittedName>
        <fullName evidence="2">Uncharacterized protein</fullName>
    </submittedName>
</protein>
<dbReference type="AlphaFoldDB" id="A0A0A2V9C8"/>
<feature type="region of interest" description="Disordered" evidence="1">
    <location>
        <begin position="83"/>
        <end position="147"/>
    </location>
</feature>
<dbReference type="STRING" id="1245745.A0A0A2V9C8"/>
<sequence>MTMNDHNSQDDRSDDDDIALRRRKLIDFAITQLKAARHCIPELEALLVALAPKVKSVFATGLVTFVRDLIHDVRTIEAVLQEPALRQALPPPQQHHEEDEEDEEEGVVVSADGNGDEDAGGGVPPTCGASSLARNPKYSDAARTSSP</sequence>
<accession>A0A0A2V9C8</accession>
<evidence type="ECO:0000256" key="1">
    <source>
        <dbReference type="SAM" id="MobiDB-lite"/>
    </source>
</evidence>
<comment type="caution">
    <text evidence="2">The sequence shown here is derived from an EMBL/GenBank/DDBJ whole genome shotgun (WGS) entry which is preliminary data.</text>
</comment>
<name>A0A0A2V9C8_BEABA</name>
<dbReference type="EMBL" id="ANFO01001061">
    <property type="protein sequence ID" value="KGQ04496.1"/>
    <property type="molecule type" value="Genomic_DNA"/>
</dbReference>
<proteinExistence type="predicted"/>
<dbReference type="Proteomes" id="UP000030106">
    <property type="component" value="Unassembled WGS sequence"/>
</dbReference>
<gene>
    <name evidence="2" type="ORF">BBAD15_g10266</name>
</gene>
<evidence type="ECO:0000313" key="2">
    <source>
        <dbReference type="EMBL" id="KGQ04496.1"/>
    </source>
</evidence>
<organism evidence="2 3">
    <name type="scientific">Beauveria bassiana D1-5</name>
    <dbReference type="NCBI Taxonomy" id="1245745"/>
    <lineage>
        <taxon>Eukaryota</taxon>
        <taxon>Fungi</taxon>
        <taxon>Dikarya</taxon>
        <taxon>Ascomycota</taxon>
        <taxon>Pezizomycotina</taxon>
        <taxon>Sordariomycetes</taxon>
        <taxon>Hypocreomycetidae</taxon>
        <taxon>Hypocreales</taxon>
        <taxon>Cordycipitaceae</taxon>
        <taxon>Beauveria</taxon>
    </lineage>
</organism>
<evidence type="ECO:0000313" key="3">
    <source>
        <dbReference type="Proteomes" id="UP000030106"/>
    </source>
</evidence>
<dbReference type="HOGENOM" id="CLU_1767735_0_0_1"/>
<reference evidence="2 3" key="1">
    <citation type="submission" date="2012-10" db="EMBL/GenBank/DDBJ databases">
        <title>Genome sequencing and analysis of entomopathogenic fungi Beauveria bassiana D1-5.</title>
        <authorList>
            <person name="Li Q."/>
            <person name="Wang L."/>
            <person name="Zhang Z."/>
            <person name="Wang Q."/>
            <person name="Ren J."/>
            <person name="Wang M."/>
            <person name="Xu W."/>
            <person name="Wang J."/>
            <person name="Lu Y."/>
            <person name="Du Q."/>
            <person name="Sun Z."/>
        </authorList>
    </citation>
    <scope>NUCLEOTIDE SEQUENCE [LARGE SCALE GENOMIC DNA]</scope>
    <source>
        <strain evidence="2 3">D1-5</strain>
    </source>
</reference>